<gene>
    <name evidence="3" type="ORF">IPP00_11725</name>
</gene>
<dbReference type="InterPro" id="IPR045443">
    <property type="entry name" value="DUF6504"/>
</dbReference>
<feature type="region of interest" description="Disordered" evidence="1">
    <location>
        <begin position="76"/>
        <end position="99"/>
    </location>
</feature>
<evidence type="ECO:0000256" key="1">
    <source>
        <dbReference type="SAM" id="MobiDB-lite"/>
    </source>
</evidence>
<comment type="caution">
    <text evidence="3">The sequence shown here is derived from an EMBL/GenBank/DDBJ whole genome shotgun (WGS) entry which is preliminary data.</text>
</comment>
<sequence length="154" mass="16832">MVRRYAEPVRVGTASRLTPDSLADLEQVPPGPGGYAASSPTWFEWAGRRYHVRAILAHWRERRAWWREVLDADPTLEATSSGPASNTASGPASNTSSNTDCRSAIAVAARERLVWRVEAGPGWLTRTGVFDLACDETSPGDPDPDGWLLLRVSD</sequence>
<accession>A0A9D7XXG9</accession>
<feature type="compositionally biased region" description="Polar residues" evidence="1">
    <location>
        <begin position="77"/>
        <end position="99"/>
    </location>
</feature>
<dbReference type="Pfam" id="PF20114">
    <property type="entry name" value="DUF6504"/>
    <property type="match status" value="1"/>
</dbReference>
<protein>
    <recommendedName>
        <fullName evidence="2">DUF6504 domain-containing protein</fullName>
    </recommendedName>
</protein>
<dbReference type="Proteomes" id="UP000886632">
    <property type="component" value="Unassembled WGS sequence"/>
</dbReference>
<proteinExistence type="predicted"/>
<evidence type="ECO:0000313" key="3">
    <source>
        <dbReference type="EMBL" id="MBL0004619.1"/>
    </source>
</evidence>
<reference evidence="3" key="1">
    <citation type="submission" date="2020-10" db="EMBL/GenBank/DDBJ databases">
        <title>Connecting structure to function with the recovery of over 1000 high-quality activated sludge metagenome-assembled genomes encoding full-length rRNA genes using long-read sequencing.</title>
        <authorList>
            <person name="Singleton C.M."/>
            <person name="Petriglieri F."/>
            <person name="Kristensen J.M."/>
            <person name="Kirkegaard R.H."/>
            <person name="Michaelsen T.Y."/>
            <person name="Andersen M.H."/>
            <person name="Karst S.M."/>
            <person name="Dueholm M.S."/>
            <person name="Nielsen P.H."/>
            <person name="Albertsen M."/>
        </authorList>
    </citation>
    <scope>NUCLEOTIDE SEQUENCE</scope>
    <source>
        <strain evidence="3">Ribe_18-Q3-R11-54_MAXAC.001</strain>
    </source>
</reference>
<dbReference type="EMBL" id="JADKGK010000020">
    <property type="protein sequence ID" value="MBL0004619.1"/>
    <property type="molecule type" value="Genomic_DNA"/>
</dbReference>
<evidence type="ECO:0000259" key="2">
    <source>
        <dbReference type="Pfam" id="PF20114"/>
    </source>
</evidence>
<dbReference type="AlphaFoldDB" id="A0A9D7XXG9"/>
<organism evidence="3 4">
    <name type="scientific">Candidatus Phosphoribacter hodrii</name>
    <dbReference type="NCBI Taxonomy" id="2953743"/>
    <lineage>
        <taxon>Bacteria</taxon>
        <taxon>Bacillati</taxon>
        <taxon>Actinomycetota</taxon>
        <taxon>Actinomycetes</taxon>
        <taxon>Micrococcales</taxon>
        <taxon>Dermatophilaceae</taxon>
        <taxon>Candidatus Phosphoribacter</taxon>
    </lineage>
</organism>
<evidence type="ECO:0000313" key="4">
    <source>
        <dbReference type="Proteomes" id="UP000886632"/>
    </source>
</evidence>
<name>A0A9D7XXG9_9MICO</name>
<feature type="domain" description="DUF6504" evidence="2">
    <location>
        <begin position="2"/>
        <end position="154"/>
    </location>
</feature>